<gene>
    <name evidence="6" type="ORF">CANINC_001760</name>
</gene>
<protein>
    <recommendedName>
        <fullName evidence="5">Zn(2)-C6 fungal-type domain-containing protein</fullName>
    </recommendedName>
</protein>
<feature type="region of interest" description="Disordered" evidence="4">
    <location>
        <begin position="1"/>
        <end position="25"/>
    </location>
</feature>
<dbReference type="CDD" id="cd00067">
    <property type="entry name" value="GAL4"/>
    <property type="match status" value="1"/>
</dbReference>
<dbReference type="CDD" id="cd12148">
    <property type="entry name" value="fungal_TF_MHR"/>
    <property type="match status" value="1"/>
</dbReference>
<dbReference type="Proteomes" id="UP000307173">
    <property type="component" value="Unassembled WGS sequence"/>
</dbReference>
<dbReference type="EMBL" id="SELW01000280">
    <property type="protein sequence ID" value="TID29641.1"/>
    <property type="molecule type" value="Genomic_DNA"/>
</dbReference>
<feature type="region of interest" description="Disordered" evidence="4">
    <location>
        <begin position="1060"/>
        <end position="1130"/>
    </location>
</feature>
<dbReference type="GO" id="GO:0005743">
    <property type="term" value="C:mitochondrial inner membrane"/>
    <property type="evidence" value="ECO:0007669"/>
    <property type="project" value="TreeGrafter"/>
</dbReference>
<dbReference type="STRING" id="52247.A0A4T0X2U7"/>
<dbReference type="InterPro" id="IPR045307">
    <property type="entry name" value="ADCK1_dom"/>
</dbReference>
<proteinExistence type="inferred from homology"/>
<feature type="compositionally biased region" description="Polar residues" evidence="4">
    <location>
        <begin position="1076"/>
        <end position="1096"/>
    </location>
</feature>
<dbReference type="GO" id="GO:0008270">
    <property type="term" value="F:zinc ion binding"/>
    <property type="evidence" value="ECO:0007669"/>
    <property type="project" value="InterPro"/>
</dbReference>
<dbReference type="Gene3D" id="4.10.240.10">
    <property type="entry name" value="Zn(2)-C6 fungal-type DNA-binding domain"/>
    <property type="match status" value="1"/>
</dbReference>
<dbReference type="GO" id="GO:0055088">
    <property type="term" value="P:lipid homeostasis"/>
    <property type="evidence" value="ECO:0007669"/>
    <property type="project" value="TreeGrafter"/>
</dbReference>
<dbReference type="Pfam" id="PF12209">
    <property type="entry name" value="SAC3"/>
    <property type="match status" value="1"/>
</dbReference>
<feature type="compositionally biased region" description="Basic and acidic residues" evidence="4">
    <location>
        <begin position="1113"/>
        <end position="1129"/>
    </location>
</feature>
<dbReference type="InterPro" id="IPR007219">
    <property type="entry name" value="XnlR_reg_dom"/>
</dbReference>
<dbReference type="GO" id="GO:0003677">
    <property type="term" value="F:DNA binding"/>
    <property type="evidence" value="ECO:0007669"/>
    <property type="project" value="InterPro"/>
</dbReference>
<dbReference type="Gene3D" id="6.10.250.2880">
    <property type="match status" value="1"/>
</dbReference>
<dbReference type="Pfam" id="PF00172">
    <property type="entry name" value="Zn_clus"/>
    <property type="match status" value="1"/>
</dbReference>
<keyword evidence="2" id="KW-0479">Metal-binding</keyword>
<dbReference type="GO" id="GO:0006351">
    <property type="term" value="P:DNA-templated transcription"/>
    <property type="evidence" value="ECO:0007669"/>
    <property type="project" value="InterPro"/>
</dbReference>
<dbReference type="PROSITE" id="PS00463">
    <property type="entry name" value="ZN2_CY6_FUNGAL_1"/>
    <property type="match status" value="1"/>
</dbReference>
<feature type="compositionally biased region" description="Polar residues" evidence="4">
    <location>
        <begin position="1"/>
        <end position="10"/>
    </location>
</feature>
<dbReference type="InterPro" id="IPR004147">
    <property type="entry name" value="ABC1_dom"/>
</dbReference>
<comment type="caution">
    <text evidence="6">The sequence shown here is derived from an EMBL/GenBank/DDBJ whole genome shotgun (WGS) entry which is preliminary data.</text>
</comment>
<evidence type="ECO:0000259" key="5">
    <source>
        <dbReference type="PROSITE" id="PS50048"/>
    </source>
</evidence>
<evidence type="ECO:0000256" key="2">
    <source>
        <dbReference type="ARBA" id="ARBA00022723"/>
    </source>
</evidence>
<dbReference type="GO" id="GO:0000981">
    <property type="term" value="F:DNA-binding transcription factor activity, RNA polymerase II-specific"/>
    <property type="evidence" value="ECO:0007669"/>
    <property type="project" value="InterPro"/>
</dbReference>
<accession>A0A4T0X2U7</accession>
<name>A0A4T0X2U7_9ASCO</name>
<evidence type="ECO:0000313" key="6">
    <source>
        <dbReference type="EMBL" id="TID29641.1"/>
    </source>
</evidence>
<dbReference type="SMART" id="SM00066">
    <property type="entry name" value="GAL4"/>
    <property type="match status" value="1"/>
</dbReference>
<evidence type="ECO:0000256" key="1">
    <source>
        <dbReference type="ARBA" id="ARBA00009670"/>
    </source>
</evidence>
<evidence type="ECO:0000256" key="3">
    <source>
        <dbReference type="ARBA" id="ARBA00023242"/>
    </source>
</evidence>
<feature type="region of interest" description="Disordered" evidence="4">
    <location>
        <begin position="87"/>
        <end position="113"/>
    </location>
</feature>
<keyword evidence="3" id="KW-0539">Nucleus</keyword>
<dbReference type="Pfam" id="PF03109">
    <property type="entry name" value="ABC1"/>
    <property type="match status" value="1"/>
</dbReference>
<dbReference type="CDD" id="cd13969">
    <property type="entry name" value="ADCK1-like"/>
    <property type="match status" value="1"/>
</dbReference>
<dbReference type="InterPro" id="IPR011009">
    <property type="entry name" value="Kinase-like_dom_sf"/>
</dbReference>
<dbReference type="InterPro" id="IPR001138">
    <property type="entry name" value="Zn2Cys6_DnaBD"/>
</dbReference>
<evidence type="ECO:0000256" key="4">
    <source>
        <dbReference type="SAM" id="MobiDB-lite"/>
    </source>
</evidence>
<dbReference type="InterPro" id="IPR024293">
    <property type="entry name" value="SAC3_helical"/>
</dbReference>
<dbReference type="PANTHER" id="PTHR43173:SF19">
    <property type="entry name" value="AARF DOMAIN-CONTAINING PROTEIN KINASE 1"/>
    <property type="match status" value="1"/>
</dbReference>
<dbReference type="InterPro" id="IPR005062">
    <property type="entry name" value="SAC3/GANP/THP3_conserved"/>
</dbReference>
<comment type="similarity">
    <text evidence="1">Belongs to the protein kinase superfamily. ADCK protein kinase family.</text>
</comment>
<dbReference type="PROSITE" id="PS50048">
    <property type="entry name" value="ZN2_CY6_FUNGAL_2"/>
    <property type="match status" value="1"/>
</dbReference>
<keyword evidence="7" id="KW-1185">Reference proteome</keyword>
<organism evidence="6 7">
    <name type="scientific">Pichia inconspicua</name>
    <dbReference type="NCBI Taxonomy" id="52247"/>
    <lineage>
        <taxon>Eukaryota</taxon>
        <taxon>Fungi</taxon>
        <taxon>Dikarya</taxon>
        <taxon>Ascomycota</taxon>
        <taxon>Saccharomycotina</taxon>
        <taxon>Pichiomycetes</taxon>
        <taxon>Pichiales</taxon>
        <taxon>Pichiaceae</taxon>
        <taxon>Pichia</taxon>
    </lineage>
</organism>
<dbReference type="SUPFAM" id="SSF56112">
    <property type="entry name" value="Protein kinase-like (PK-like)"/>
    <property type="match status" value="1"/>
</dbReference>
<dbReference type="PANTHER" id="PTHR43173">
    <property type="entry name" value="ABC1 FAMILY PROTEIN"/>
    <property type="match status" value="1"/>
</dbReference>
<dbReference type="SUPFAM" id="SSF57701">
    <property type="entry name" value="Zn2/Cys6 DNA-binding domain"/>
    <property type="match status" value="1"/>
</dbReference>
<sequence length="2271" mass="261218">MGSVLYTNEIRQSEDHNSTQSPAEESLLQEIKSGGQKVKRNRIPLSCEFCRKRKAKCDRQRPYCGTCARNDKKTECVYVQAVQKKKSSRKRRTSNISEKSNTKPKLESNPSIVLPPHFNISPLTKLPDIGETTSKAPNLHSLIHHYVPPLKIPETGNTTNLSPTFQTLRETEHNGLEKSGFHQLLMETNNSFATTPYISQMSEKQFVGSPFSLNNYQNSSRAESRTGNKFIEKSKYGELYHSIGIDENSKIDFYESFNSMLCQQEKIINYGPLAWMSLIMKDPFCRPIREEVMKHKENMMFLTKRDDGTNSKFLMSLGFDDNKEIDISVSVGDKINFEMNSSENCKSPFSGMYVKATNIISQKTSDDKYLLYQILLVLPCKKAIWLLIDRFFTHVYPVFPYLDQFHFISDVEMILKESKYLNPESEEIVQTLDIHKKLDFSTLGILLLVLKLAESSYDDTAEDEKDSSYKFLQKYKLSDDIVTVAEMCLDKFNILNKCAFPVFQLALLLRHYEIYSGSTDVSNPGGHILISLLIQLATSLGLNRDPSKMDFAMSNGKMGNLWRKIWYGLVSIDTKHVMLFGNGKAISEEFYDTQLPSFDEASSNIDDLELEREVIEKIKLNYQYDKLCSKLACYTCSLKKTPNVSKVLGCTDLCTTLTYLLPVEWTETMICLQSECPESTVEDIKQMFENDTGIKFDNYFSHFDSTPIGVASLAQVHKATLRETGQEVAVKLQHPSLAKFVPLDVALTKFVFDMMYKVFPDYPLTWLGDEMQESIFVELDFRYEAKNAKKTQDYFKEYLSSTALKVPEVYTAKRRVLIMEFIGGARLDNLNYIDGHHISRAEVCGCLAHIFNNMIFKSGFVHCDPHHGNIAIRHLDQPKNGHNFEIILYDHGLYRTIPNQMKVDYSKFWLALIDKNQQDMKVYGKKFAKIDDNQFPLFAAAITGRDFDHALQGDLEVPRSQEEIDKMRNTMMDDEMVLDLMSLLATVPRIVLLILKTNDLVRHLDQSLQSPLGQERTFVIMAKYCAETVYKDDLIVNSRIHAKWSIPWITETGGGTFSGSNYFQESRKNGPKNGDRTNNTQIFPKPNSQQQNNFNKITRDNRKKFGVNNEVNGDMRHRSTKKSGKDSSTIKKFQNNRKNFNEQNQKLIWSDKSSKLKESSYLFANNSLTTSSERDTIITSDSPKPTTIAVTDTNSFEKKLFGNLLKTPDKFGFHKLKRKSLKVPKYMLKENVLFSMNSFQRNNWDFANQQMLTRREQEYTGEPQLLYEEFQEHRKQEREMMERLNFVDKENAKKSLDDAIVFRGSCEDMCPVYERVERLYKNQVSQWEKDPLTSKISREYAIKTFMRPSGQAPPLPSDVRPPNVLQKTLDYIIETLVPRLPESQSFIWDRTRSIRQDFTFQNNYSGFESIDCHEKICRIHILSLHVMAGANDPDYQQQQEVEQFNNSLQTLTHMYDDVRSRGGFCPNEPEFRAYELISKIKDTELDRHIQTLPDHILKEPILQRAIMLRGLVFEGIDSINLFSEFFKAIINKRTTFLLASLAEIHFNEIRYTALRALSRAYHSKAKKLPAVLHLVEMLQYNNVNELMDTCKLYELPIIKDQDTSTLLVDVTQMKSAYKSTQKQVYTKAIDHLTNGLSMPEIIKSGHSNSELSLNKPRDVEQVARESFKASRKNTEVIENILLHGASCNFTVSIDTSATNFLVPNQVKSFTNNNTDNSLFLEGNFNISQSDQTVPSTWINEENEDRSESNNVVVKQKVYDRPVSSDTLLQETSLPKNETDQDIRKLMVENPNFNKEAMMFLNTVAIDVVKDITKKILVQQLVEEQKRRDLLKKDKVLSKICNELFAAFMKEQVYLVALEARAILFHQLSLKKIAFYKLVRFAEKISHKKELDKIKTTEINSFIEHVSAPYIPPYHVPVPDQKVILTSKAKLEIHKIFEELNPPRNEVVYFVLRSPKSVFSRLILNQFGLFDSKSIEYKSQKGSILKLKILPDRFDSKELFSEVTTLLVQVGTVEGIDTSKRSTLIRCLIKDARVLKKLVSYLNLFSTKKKFSIIICYLDVYNHRLSYHDIKAFLDLDHLKSPSVVIGFVRLNSAVPNQLGSIKKVHDELMSITKALWSKTGRSFDASHNSSTDTINLVPGNNNTLNTSNLSIKNLNVSSDTIKRKFSYIEKVVGCAADKIERKKKKFQTDMSTRMRAHITSRESTEILKPNDSLMLLRRAYLNTSINSIGSSFLRPNDNFDDSNESNTRTTFKDKIEELEELDQLAETVLKS</sequence>
<dbReference type="InterPro" id="IPR036864">
    <property type="entry name" value="Zn2-C6_fun-type_DNA-bd_sf"/>
</dbReference>
<dbReference type="OrthoDB" id="264795at2759"/>
<reference evidence="6 7" key="1">
    <citation type="journal article" date="2019" name="Front. Genet.">
        <title>Whole-Genome Sequencing of the Opportunistic Yeast Pathogen Candida inconspicua Uncovers Its Hybrid Origin.</title>
        <authorList>
            <person name="Mixao V."/>
            <person name="Hansen A.P."/>
            <person name="Saus E."/>
            <person name="Boekhout T."/>
            <person name="Lass-Florl C."/>
            <person name="Gabaldon T."/>
        </authorList>
    </citation>
    <scope>NUCLEOTIDE SEQUENCE [LARGE SCALE GENOMIC DNA]</scope>
    <source>
        <strain evidence="6 7">CBS 180</strain>
    </source>
</reference>
<dbReference type="Pfam" id="PF03399">
    <property type="entry name" value="SAC3_GANP"/>
    <property type="match status" value="1"/>
</dbReference>
<feature type="domain" description="Zn(2)-C6 fungal-type" evidence="5">
    <location>
        <begin position="46"/>
        <end position="78"/>
    </location>
</feature>
<dbReference type="Gene3D" id="1.25.40.990">
    <property type="match status" value="1"/>
</dbReference>
<dbReference type="GO" id="GO:0007005">
    <property type="term" value="P:mitochondrion organization"/>
    <property type="evidence" value="ECO:0007669"/>
    <property type="project" value="TreeGrafter"/>
</dbReference>
<dbReference type="Pfam" id="PF04082">
    <property type="entry name" value="Fungal_trans"/>
    <property type="match status" value="1"/>
</dbReference>
<dbReference type="InterPro" id="IPR051130">
    <property type="entry name" value="Mito_struct-func_regulator"/>
</dbReference>
<evidence type="ECO:0000313" key="7">
    <source>
        <dbReference type="Proteomes" id="UP000307173"/>
    </source>
</evidence>